<dbReference type="Gene3D" id="3.40.50.10490">
    <property type="entry name" value="Glucose-6-phosphate isomerase like protein, domain 1"/>
    <property type="match status" value="1"/>
</dbReference>
<evidence type="ECO:0000313" key="2">
    <source>
        <dbReference type="Proteomes" id="UP001321542"/>
    </source>
</evidence>
<evidence type="ECO:0000313" key="1">
    <source>
        <dbReference type="EMBL" id="BBC36579.1"/>
    </source>
</evidence>
<proteinExistence type="predicted"/>
<protein>
    <submittedName>
        <fullName evidence="1">Transcriptional regulator</fullName>
    </submittedName>
</protein>
<dbReference type="Proteomes" id="UP001321542">
    <property type="component" value="Chromosome"/>
</dbReference>
<gene>
    <name evidence="1" type="ORF">SGFS_078730</name>
</gene>
<organism evidence="1 2">
    <name type="scientific">Streptomyces graminofaciens</name>
    <dbReference type="NCBI Taxonomy" id="68212"/>
    <lineage>
        <taxon>Bacteria</taxon>
        <taxon>Bacillati</taxon>
        <taxon>Actinomycetota</taxon>
        <taxon>Actinomycetes</taxon>
        <taxon>Kitasatosporales</taxon>
        <taxon>Streptomycetaceae</taxon>
        <taxon>Streptomyces</taxon>
    </lineage>
</organism>
<keyword evidence="2" id="KW-1185">Reference proteome</keyword>
<dbReference type="EMBL" id="AP018448">
    <property type="protein sequence ID" value="BBC36579.1"/>
    <property type="molecule type" value="Genomic_DNA"/>
</dbReference>
<name>A0ABM7FHK9_9ACTN</name>
<sequence length="119" mass="12518">MHRAQAEGQIDAAVRAGASTLLCFALPWHPREVVDTLTYAKEAGLTVVRVADSAFAAVAKVSDLLLPAAVGTGLAFDTARAPMLLGRVLLEAICDDLPDAQARLEQFDAGEAARGLFVE</sequence>
<accession>A0ABM7FHK9</accession>
<reference evidence="1 2" key="1">
    <citation type="journal article" date="2010" name="ChemBioChem">
        <title>Cloning and characterization of the biosynthetic gene cluster of 16-membered macrolide antibiotic FD-891: involvement of a dual functional cytochrome P450 monooxygenase catalyzing epoxidation and hydroxylation.</title>
        <authorList>
            <person name="Kudo F."/>
            <person name="Motegi A."/>
            <person name="Mizoue K."/>
            <person name="Eguchi T."/>
        </authorList>
    </citation>
    <scope>NUCLEOTIDE SEQUENCE [LARGE SCALE GENOMIC DNA]</scope>
    <source>
        <strain evidence="1 2">A-8890</strain>
    </source>
</reference>
<reference evidence="1 2" key="2">
    <citation type="journal article" date="2023" name="ChemBioChem">
        <title>Acyltransferase Domain Exchange between Two Independent Type I Polyketide Synthases in the Same Producer Strain of Macrolide Antibiotics.</title>
        <authorList>
            <person name="Kudo F."/>
            <person name="Kishikawa K."/>
            <person name="Tsuboi K."/>
            <person name="Kido T."/>
            <person name="Usui T."/>
            <person name="Hashimoto J."/>
            <person name="Shin-Ya K."/>
            <person name="Miyanaga A."/>
            <person name="Eguchi T."/>
        </authorList>
    </citation>
    <scope>NUCLEOTIDE SEQUENCE [LARGE SCALE GENOMIC DNA]</scope>
    <source>
        <strain evidence="1 2">A-8890</strain>
    </source>
</reference>